<evidence type="ECO:0000313" key="2">
    <source>
        <dbReference type="EMBL" id="KAG5959990.1"/>
    </source>
</evidence>
<evidence type="ECO:0000313" key="5">
    <source>
        <dbReference type="Proteomes" id="UP000784919"/>
    </source>
</evidence>
<comment type="caution">
    <text evidence="3">The sequence shown here is derived from an EMBL/GenBank/DDBJ whole genome shotgun (WGS) entry which is preliminary data.</text>
</comment>
<feature type="compositionally biased region" description="Polar residues" evidence="1">
    <location>
        <begin position="100"/>
        <end position="109"/>
    </location>
</feature>
<proteinExistence type="predicted"/>
<sequence>MPDRPSPELIVESQRLHRLPSGYQQHRKKVKLSPAPIAFDFDHYRLTKAQAFDFPVEQALEDSSRRPGNIGNERRGNLSDQVRHDSYGRQTTRLRHTDLINRSNSDESG</sequence>
<evidence type="ECO:0000256" key="1">
    <source>
        <dbReference type="SAM" id="MobiDB-lite"/>
    </source>
</evidence>
<protein>
    <submittedName>
        <fullName evidence="3">Uncharacterized protein</fullName>
    </submittedName>
</protein>
<feature type="compositionally biased region" description="Basic and acidic residues" evidence="1">
    <location>
        <begin position="72"/>
        <end position="87"/>
    </location>
</feature>
<dbReference type="Proteomes" id="UP000784919">
    <property type="component" value="Unassembled WGS sequence"/>
</dbReference>
<reference evidence="3 4" key="1">
    <citation type="journal article" date="2020" name="bioRxiv">
        <title>Whole genome comparisons of ergot fungi reveals the divergence and evolution of species within the genus Claviceps are the result of varying mechanisms driving genome evolution and host range expansion.</title>
        <authorList>
            <person name="Wyka S.A."/>
            <person name="Mondo S.J."/>
            <person name="Liu M."/>
            <person name="Dettman J."/>
            <person name="Nalam V."/>
            <person name="Broders K.D."/>
        </authorList>
    </citation>
    <scope>NUCLEOTIDE SEQUENCE</scope>
    <source>
        <strain evidence="3">CCC 1102</strain>
        <strain evidence="2 4">LM583</strain>
    </source>
</reference>
<evidence type="ECO:0000313" key="4">
    <source>
        <dbReference type="Proteomes" id="UP000742024"/>
    </source>
</evidence>
<evidence type="ECO:0000313" key="3">
    <source>
        <dbReference type="EMBL" id="KAG5960094.1"/>
    </source>
</evidence>
<feature type="region of interest" description="Disordered" evidence="1">
    <location>
        <begin position="60"/>
        <end position="109"/>
    </location>
</feature>
<dbReference type="EMBL" id="SRPS01000300">
    <property type="protein sequence ID" value="KAG5960094.1"/>
    <property type="molecule type" value="Genomic_DNA"/>
</dbReference>
<dbReference type="EMBL" id="SRPR01000108">
    <property type="protein sequence ID" value="KAG5959990.1"/>
    <property type="molecule type" value="Genomic_DNA"/>
</dbReference>
<accession>A0A9P7MMP3</accession>
<keyword evidence="4" id="KW-1185">Reference proteome</keyword>
<dbReference type="AlphaFoldDB" id="A0A9P7MMP3"/>
<gene>
    <name evidence="3" type="ORF">E4U56_004662</name>
    <name evidence="2" type="ORF">E4U57_000346</name>
</gene>
<organism evidence="3 5">
    <name type="scientific">Claviceps arundinis</name>
    <dbReference type="NCBI Taxonomy" id="1623583"/>
    <lineage>
        <taxon>Eukaryota</taxon>
        <taxon>Fungi</taxon>
        <taxon>Dikarya</taxon>
        <taxon>Ascomycota</taxon>
        <taxon>Pezizomycotina</taxon>
        <taxon>Sordariomycetes</taxon>
        <taxon>Hypocreomycetidae</taxon>
        <taxon>Hypocreales</taxon>
        <taxon>Clavicipitaceae</taxon>
        <taxon>Claviceps</taxon>
    </lineage>
</organism>
<dbReference type="Proteomes" id="UP000742024">
    <property type="component" value="Unassembled WGS sequence"/>
</dbReference>
<name>A0A9P7MMP3_9HYPO</name>